<dbReference type="GO" id="GO:0005524">
    <property type="term" value="F:ATP binding"/>
    <property type="evidence" value="ECO:0007669"/>
    <property type="project" value="UniProtKB-UniRule"/>
</dbReference>
<dbReference type="Pfam" id="PF00580">
    <property type="entry name" value="UvrD-helicase"/>
    <property type="match status" value="1"/>
</dbReference>
<dbReference type="GO" id="GO:0005829">
    <property type="term" value="C:cytosol"/>
    <property type="evidence" value="ECO:0007669"/>
    <property type="project" value="TreeGrafter"/>
</dbReference>
<feature type="domain" description="UvrD-like helicase ATP-binding" evidence="10">
    <location>
        <begin position="1"/>
        <end position="475"/>
    </location>
</feature>
<evidence type="ECO:0000256" key="6">
    <source>
        <dbReference type="ARBA" id="ARBA00034617"/>
    </source>
</evidence>
<dbReference type="PROSITE" id="PS51198">
    <property type="entry name" value="UVRD_HELICASE_ATP_BIND"/>
    <property type="match status" value="1"/>
</dbReference>
<protein>
    <recommendedName>
        <fullName evidence="7">DNA 3'-5' helicase</fullName>
        <ecNumber evidence="7">5.6.2.4</ecNumber>
    </recommendedName>
</protein>
<organism evidence="12 13">
    <name type="scientific">Olivibacter domesticus</name>
    <name type="common">Pseudosphingobacterium domesticum</name>
    <dbReference type="NCBI Taxonomy" id="407022"/>
    <lineage>
        <taxon>Bacteria</taxon>
        <taxon>Pseudomonadati</taxon>
        <taxon>Bacteroidota</taxon>
        <taxon>Sphingobacteriia</taxon>
        <taxon>Sphingobacteriales</taxon>
        <taxon>Sphingobacteriaceae</taxon>
        <taxon>Olivibacter</taxon>
    </lineage>
</organism>
<name>A0A1H7S631_OLID1</name>
<evidence type="ECO:0000256" key="3">
    <source>
        <dbReference type="ARBA" id="ARBA00022806"/>
    </source>
</evidence>
<comment type="catalytic activity">
    <reaction evidence="6">
        <text>Couples ATP hydrolysis with the unwinding of duplex DNA by translocating in the 3'-5' direction.</text>
        <dbReference type="EC" id="5.6.2.4"/>
    </reaction>
</comment>
<accession>A0A1H7S631</accession>
<reference evidence="13" key="1">
    <citation type="submission" date="2016-10" db="EMBL/GenBank/DDBJ databases">
        <authorList>
            <person name="Varghese N."/>
            <person name="Submissions S."/>
        </authorList>
    </citation>
    <scope>NUCLEOTIDE SEQUENCE [LARGE SCALE GENOMIC DNA]</scope>
    <source>
        <strain evidence="13">DSM 18733</strain>
    </source>
</reference>
<evidence type="ECO:0000313" key="13">
    <source>
        <dbReference type="Proteomes" id="UP000199421"/>
    </source>
</evidence>
<proteinExistence type="predicted"/>
<dbReference type="GO" id="GO:0043138">
    <property type="term" value="F:3'-5' DNA helicase activity"/>
    <property type="evidence" value="ECO:0007669"/>
    <property type="project" value="UniProtKB-EC"/>
</dbReference>
<keyword evidence="4 9" id="KW-0067">ATP-binding</keyword>
<keyword evidence="3 9" id="KW-0347">Helicase</keyword>
<evidence type="ECO:0000256" key="8">
    <source>
        <dbReference type="ARBA" id="ARBA00048988"/>
    </source>
</evidence>
<keyword evidence="12" id="KW-0540">Nuclease</keyword>
<dbReference type="SUPFAM" id="SSF52540">
    <property type="entry name" value="P-loop containing nucleoside triphosphate hydrolases"/>
    <property type="match status" value="1"/>
</dbReference>
<comment type="catalytic activity">
    <reaction evidence="8">
        <text>ATP + H2O = ADP + phosphate + H(+)</text>
        <dbReference type="Rhea" id="RHEA:13065"/>
        <dbReference type="ChEBI" id="CHEBI:15377"/>
        <dbReference type="ChEBI" id="CHEBI:15378"/>
        <dbReference type="ChEBI" id="CHEBI:30616"/>
        <dbReference type="ChEBI" id="CHEBI:43474"/>
        <dbReference type="ChEBI" id="CHEBI:456216"/>
        <dbReference type="EC" id="5.6.2.4"/>
    </reaction>
</comment>
<dbReference type="InterPro" id="IPR027417">
    <property type="entry name" value="P-loop_NTPase"/>
</dbReference>
<dbReference type="PANTHER" id="PTHR11070:SF67">
    <property type="entry name" value="DNA 3'-5' HELICASE"/>
    <property type="match status" value="1"/>
</dbReference>
<dbReference type="RefSeq" id="WP_093326234.1">
    <property type="nucleotide sequence ID" value="NZ_FOAF01000003.1"/>
</dbReference>
<evidence type="ECO:0000256" key="2">
    <source>
        <dbReference type="ARBA" id="ARBA00022801"/>
    </source>
</evidence>
<dbReference type="InterPro" id="IPR000212">
    <property type="entry name" value="DNA_helicase_UvrD/REP"/>
</dbReference>
<dbReference type="OrthoDB" id="9810135at2"/>
<keyword evidence="12" id="KW-0269">Exonuclease</keyword>
<evidence type="ECO:0000259" key="10">
    <source>
        <dbReference type="PROSITE" id="PS51198"/>
    </source>
</evidence>
<feature type="binding site" evidence="9">
    <location>
        <begin position="12"/>
        <end position="19"/>
    </location>
    <ligand>
        <name>ATP</name>
        <dbReference type="ChEBI" id="CHEBI:30616"/>
    </ligand>
</feature>
<gene>
    <name evidence="12" type="ORF">SAMN05661044_03077</name>
</gene>
<dbReference type="InterPro" id="IPR014017">
    <property type="entry name" value="DNA_helicase_UvrD-like_C"/>
</dbReference>
<evidence type="ECO:0000259" key="11">
    <source>
        <dbReference type="PROSITE" id="PS51217"/>
    </source>
</evidence>
<keyword evidence="2 9" id="KW-0378">Hydrolase</keyword>
<sequence length="1122" mass="129921">MANISPVKILKASAGSGKTFNLTAHYISLLFKENSSFSQILAITFTNKATAEMKHRILSVLESLALDNGEYDDYKNIIQKLNPQLSNIEISLRAQHIYRQILHHYGQFAVSTIDGFVQKIIRSFSYELEIGSSYRLEMNIDKVKKDLALRLNNVLNDRPDLLKWVINYAREQIENGKHWNYTNTLLELSNELFKERYQPFHNAIKELKKEDRFTVFETISDINRESIKSFENDFVVYFTEAKNCYIKHAVDINQFQGKTRNPISKLGESFESINFFTLYEKLVPFIDVPEKWQAKRLGDQMQFLYDELNPILKKIHRYYQENAPEYYLAQALKENIYYLNLLQEMGSLLRDYREDNGVMLISESQTLLNEINKTSLDNTSFIWEKVGTHFKHLLFDEFQDTSSNQWSNFVPLLLNMLAEAEPNTSLADHLIVGDIKQSIYRWRSGDWTLLDKKVVSDLGKNRTQEDSLQENYRSLENIIDFNNFLYKHGPRWLQEQLNDKVKNGIGEEAYEEWWQKEGFNQSIVRAYETSFQQKPLNKGSGNKGGKVNVKMLPIEKGNRSSRQTQTKEHALLALGNQILAWIQIGKYLPGQIGILVRTNKEAQDVIEHLLSIQQSLSTEERFNVISGEALMLLNNRAIKLLINSLTVMISNAKDAATFKANCLYLFHQKENESFDINNNIWFNLTDSQDINIWGRTLPHSIKENWETAQQRPLSELIELLIRGYGLDTNESDIPYLLAFKDLIAKFTHQGEQSILSFLTYWKEEGVKKALPAGEGIDAVEILTIHKSKGLAFDVVMIPFCSWSLDANHLRDFWVNTTNTSYDILKAVPVKYNANKVGKSSLYKAYFEEMLFNYLDALNMLYVATTRTIRELYITVPGETSSPNLIADLLINVLKQFNEELNVPYEQGITFPKEEYPFKKKQFMTTKKVAKGSVNLWGNGALWTWSLSRYPISEHLNHALNNQKIKTELLVLGEQDANIRLGLLLHELLSKIMSPQDLPHLLTKMLAEGFIKKEEVSILKERILLILDNRDIKELFERGYKSLNEQSIINKDGRVFRPDKVLFGPSETIILDFKFTGKKNESFINKDHINQVKEYKNLLSEMGYPSVQGYLFYAFFNTLVPVQ</sequence>
<keyword evidence="1 9" id="KW-0547">Nucleotide-binding</keyword>
<evidence type="ECO:0000256" key="1">
    <source>
        <dbReference type="ARBA" id="ARBA00022741"/>
    </source>
</evidence>
<feature type="domain" description="UvrD-like helicase C-terminal" evidence="11">
    <location>
        <begin position="521"/>
        <end position="789"/>
    </location>
</feature>
<dbReference type="GO" id="GO:0000725">
    <property type="term" value="P:recombinational repair"/>
    <property type="evidence" value="ECO:0007669"/>
    <property type="project" value="TreeGrafter"/>
</dbReference>
<keyword evidence="13" id="KW-1185">Reference proteome</keyword>
<evidence type="ECO:0000313" key="12">
    <source>
        <dbReference type="EMBL" id="SEL67696.1"/>
    </source>
</evidence>
<dbReference type="EMBL" id="FOAF01000003">
    <property type="protein sequence ID" value="SEL67696.1"/>
    <property type="molecule type" value="Genomic_DNA"/>
</dbReference>
<dbReference type="GO" id="GO:0004527">
    <property type="term" value="F:exonuclease activity"/>
    <property type="evidence" value="ECO:0007669"/>
    <property type="project" value="UniProtKB-KW"/>
</dbReference>
<dbReference type="EC" id="5.6.2.4" evidence="7"/>
<dbReference type="GO" id="GO:0016887">
    <property type="term" value="F:ATP hydrolysis activity"/>
    <property type="evidence" value="ECO:0007669"/>
    <property type="project" value="RHEA"/>
</dbReference>
<evidence type="ECO:0000256" key="4">
    <source>
        <dbReference type="ARBA" id="ARBA00022840"/>
    </source>
</evidence>
<evidence type="ECO:0000256" key="7">
    <source>
        <dbReference type="ARBA" id="ARBA00034808"/>
    </source>
</evidence>
<dbReference type="InterPro" id="IPR014016">
    <property type="entry name" value="UvrD-like_ATP-bd"/>
</dbReference>
<dbReference type="GO" id="GO:0003677">
    <property type="term" value="F:DNA binding"/>
    <property type="evidence" value="ECO:0007669"/>
    <property type="project" value="InterPro"/>
</dbReference>
<dbReference type="PANTHER" id="PTHR11070">
    <property type="entry name" value="UVRD / RECB / PCRA DNA HELICASE FAMILY MEMBER"/>
    <property type="match status" value="1"/>
</dbReference>
<dbReference type="AlphaFoldDB" id="A0A1H7S631"/>
<dbReference type="Gene3D" id="3.40.50.300">
    <property type="entry name" value="P-loop containing nucleotide triphosphate hydrolases"/>
    <property type="match status" value="4"/>
</dbReference>
<evidence type="ECO:0000256" key="9">
    <source>
        <dbReference type="PROSITE-ProRule" id="PRU00560"/>
    </source>
</evidence>
<dbReference type="STRING" id="407022.SAMN05661044_03077"/>
<dbReference type="PROSITE" id="PS51217">
    <property type="entry name" value="UVRD_HELICASE_CTER"/>
    <property type="match status" value="1"/>
</dbReference>
<dbReference type="Proteomes" id="UP000199421">
    <property type="component" value="Unassembled WGS sequence"/>
</dbReference>
<evidence type="ECO:0000256" key="5">
    <source>
        <dbReference type="ARBA" id="ARBA00023235"/>
    </source>
</evidence>
<keyword evidence="5" id="KW-0413">Isomerase</keyword>